<evidence type="ECO:0000256" key="1">
    <source>
        <dbReference type="SAM" id="MobiDB-lite"/>
    </source>
</evidence>
<feature type="compositionally biased region" description="Acidic residues" evidence="1">
    <location>
        <begin position="1"/>
        <end position="11"/>
    </location>
</feature>
<accession>A0A9W6X3I3</accession>
<sequence length="149" mass="16027">MMPDTPLDEPLEAPVSPPIPVGRLGNDGRPLRPARVVKSVGTTFFPRLLLLLSPIGSEFALGRTSPLSTEDRESVLGSRPPLEMEFVLGSVLSKPCCTGEPPVALMRSDKSEKLIGVSYPDRSSLRSGEASTHWTASTTNARVERSCIV</sequence>
<dbReference type="EMBL" id="BSXW01000743">
    <property type="protein sequence ID" value="GMF28896.1"/>
    <property type="molecule type" value="Genomic_DNA"/>
</dbReference>
<reference evidence="2" key="1">
    <citation type="submission" date="2023-04" db="EMBL/GenBank/DDBJ databases">
        <title>Phytophthora lilii NBRC 32176.</title>
        <authorList>
            <person name="Ichikawa N."/>
            <person name="Sato H."/>
            <person name="Tonouchi N."/>
        </authorList>
    </citation>
    <scope>NUCLEOTIDE SEQUENCE</scope>
    <source>
        <strain evidence="2">NBRC 32176</strain>
    </source>
</reference>
<evidence type="ECO:0000313" key="2">
    <source>
        <dbReference type="EMBL" id="GMF28896.1"/>
    </source>
</evidence>
<name>A0A9W6X3I3_9STRA</name>
<organism evidence="2 3">
    <name type="scientific">Phytophthora lilii</name>
    <dbReference type="NCBI Taxonomy" id="2077276"/>
    <lineage>
        <taxon>Eukaryota</taxon>
        <taxon>Sar</taxon>
        <taxon>Stramenopiles</taxon>
        <taxon>Oomycota</taxon>
        <taxon>Peronosporomycetes</taxon>
        <taxon>Peronosporales</taxon>
        <taxon>Peronosporaceae</taxon>
        <taxon>Phytophthora</taxon>
    </lineage>
</organism>
<feature type="region of interest" description="Disordered" evidence="1">
    <location>
        <begin position="1"/>
        <end position="30"/>
    </location>
</feature>
<protein>
    <submittedName>
        <fullName evidence="2">Unnamed protein product</fullName>
    </submittedName>
</protein>
<evidence type="ECO:0000313" key="3">
    <source>
        <dbReference type="Proteomes" id="UP001165083"/>
    </source>
</evidence>
<dbReference type="Proteomes" id="UP001165083">
    <property type="component" value="Unassembled WGS sequence"/>
</dbReference>
<gene>
    <name evidence="2" type="ORF">Plil01_001221400</name>
</gene>
<dbReference type="AlphaFoldDB" id="A0A9W6X3I3"/>
<proteinExistence type="predicted"/>
<keyword evidence="3" id="KW-1185">Reference proteome</keyword>
<comment type="caution">
    <text evidence="2">The sequence shown here is derived from an EMBL/GenBank/DDBJ whole genome shotgun (WGS) entry which is preliminary data.</text>
</comment>